<organism evidence="3 4">
    <name type="scientific">Castilleja foliolosa</name>
    <dbReference type="NCBI Taxonomy" id="1961234"/>
    <lineage>
        <taxon>Eukaryota</taxon>
        <taxon>Viridiplantae</taxon>
        <taxon>Streptophyta</taxon>
        <taxon>Embryophyta</taxon>
        <taxon>Tracheophyta</taxon>
        <taxon>Spermatophyta</taxon>
        <taxon>Magnoliopsida</taxon>
        <taxon>eudicotyledons</taxon>
        <taxon>Gunneridae</taxon>
        <taxon>Pentapetalae</taxon>
        <taxon>asterids</taxon>
        <taxon>lamiids</taxon>
        <taxon>Lamiales</taxon>
        <taxon>Orobanchaceae</taxon>
        <taxon>Pedicularideae</taxon>
        <taxon>Castillejinae</taxon>
        <taxon>Castilleja</taxon>
    </lineage>
</organism>
<keyword evidence="4" id="KW-1185">Reference proteome</keyword>
<comment type="caution">
    <text evidence="3">The sequence shown here is derived from an EMBL/GenBank/DDBJ whole genome shotgun (WGS) entry which is preliminary data.</text>
</comment>
<dbReference type="PANTHER" id="PTHR37753:SF1">
    <property type="entry name" value="OS01G0940600 PROTEIN"/>
    <property type="match status" value="1"/>
</dbReference>
<keyword evidence="2" id="KW-1133">Transmembrane helix</keyword>
<feature type="transmembrane region" description="Helical" evidence="2">
    <location>
        <begin position="62"/>
        <end position="81"/>
    </location>
</feature>
<proteinExistence type="predicted"/>
<keyword evidence="2" id="KW-0472">Membrane</keyword>
<feature type="region of interest" description="Disordered" evidence="1">
    <location>
        <begin position="112"/>
        <end position="137"/>
    </location>
</feature>
<dbReference type="AlphaFoldDB" id="A0ABD3E125"/>
<dbReference type="Proteomes" id="UP001632038">
    <property type="component" value="Unassembled WGS sequence"/>
</dbReference>
<dbReference type="PANTHER" id="PTHR37753">
    <property type="entry name" value="OS01G0940600 PROTEIN"/>
    <property type="match status" value="1"/>
</dbReference>
<protein>
    <submittedName>
        <fullName evidence="3">Uncharacterized protein</fullName>
    </submittedName>
</protein>
<keyword evidence="2" id="KW-0812">Transmembrane</keyword>
<reference evidence="4" key="1">
    <citation type="journal article" date="2024" name="IScience">
        <title>Strigolactones Initiate the Formation of Haustorium-like Structures in Castilleja.</title>
        <authorList>
            <person name="Buerger M."/>
            <person name="Peterson D."/>
            <person name="Chory J."/>
        </authorList>
    </citation>
    <scope>NUCLEOTIDE SEQUENCE [LARGE SCALE GENOMIC DNA]</scope>
</reference>
<gene>
    <name evidence="3" type="ORF">CASFOL_007634</name>
</gene>
<evidence type="ECO:0000313" key="4">
    <source>
        <dbReference type="Proteomes" id="UP001632038"/>
    </source>
</evidence>
<evidence type="ECO:0000256" key="2">
    <source>
        <dbReference type="SAM" id="Phobius"/>
    </source>
</evidence>
<name>A0ABD3E125_9LAMI</name>
<dbReference type="EMBL" id="JAVIJP010000008">
    <property type="protein sequence ID" value="KAL3648210.1"/>
    <property type="molecule type" value="Genomic_DNA"/>
</dbReference>
<sequence length="137" mass="15022">MTMMACCNSLSSPPLTRLIPIVDRLPPPKGRTIGPILQVDRRKPSQRGISVVTRAGPSATSYIFAFVLPLSLLGVTIFTSARIADKLDQKFFEELSVNQAILEAEENSDEVAVSLEKEAAPTRSRNRPKREVEPSST</sequence>
<accession>A0ABD3E125</accession>
<evidence type="ECO:0000313" key="3">
    <source>
        <dbReference type="EMBL" id="KAL3648210.1"/>
    </source>
</evidence>
<evidence type="ECO:0000256" key="1">
    <source>
        <dbReference type="SAM" id="MobiDB-lite"/>
    </source>
</evidence>